<proteinExistence type="predicted"/>
<sequence length="94" mass="11008">MSQKLIIRILIELLFEYPSNELDTIALDLHLKDEPLAEFCDRFELGNWFYDQMTLADIDIVDEVSAIADEHRKAESEQLTESQLLRRELQQQGV</sequence>
<evidence type="ECO:0000313" key="1">
    <source>
        <dbReference type="EMBL" id="DAE05988.1"/>
    </source>
</evidence>
<accession>A0A8S5PIH8</accession>
<organism evidence="1">
    <name type="scientific">Myoviridae sp. ctNYa18</name>
    <dbReference type="NCBI Taxonomy" id="2825090"/>
    <lineage>
        <taxon>Viruses</taxon>
        <taxon>Duplodnaviria</taxon>
        <taxon>Heunggongvirae</taxon>
        <taxon>Uroviricota</taxon>
        <taxon>Caudoviricetes</taxon>
    </lineage>
</organism>
<dbReference type="EMBL" id="BK015422">
    <property type="protein sequence ID" value="DAE05988.1"/>
    <property type="molecule type" value="Genomic_DNA"/>
</dbReference>
<reference evidence="1" key="1">
    <citation type="journal article" date="2021" name="Proc. Natl. Acad. Sci. U.S.A.">
        <title>A Catalog of Tens of Thousands of Viruses from Human Metagenomes Reveals Hidden Associations with Chronic Diseases.</title>
        <authorList>
            <person name="Tisza M.J."/>
            <person name="Buck C.B."/>
        </authorList>
    </citation>
    <scope>NUCLEOTIDE SEQUENCE</scope>
    <source>
        <strain evidence="1">CtNYa18</strain>
    </source>
</reference>
<protein>
    <submittedName>
        <fullName evidence="1">Uncharacterized protein</fullName>
    </submittedName>
</protein>
<name>A0A8S5PIH8_9CAUD</name>